<dbReference type="PANTHER" id="PTHR23289">
    <property type="entry name" value="CYTOCHROME C OXIDASE ASSEMBLY PROTEIN COX15"/>
    <property type="match status" value="1"/>
</dbReference>
<keyword evidence="3 12" id="KW-0812">Transmembrane</keyword>
<evidence type="ECO:0000256" key="7">
    <source>
        <dbReference type="ARBA" id="ARBA00023004"/>
    </source>
</evidence>
<accession>A0AAD7VNU3</accession>
<keyword evidence="14" id="KW-1185">Reference proteome</keyword>
<evidence type="ECO:0000313" key="14">
    <source>
        <dbReference type="Proteomes" id="UP001217417"/>
    </source>
</evidence>
<dbReference type="AlphaFoldDB" id="A0AAD7VNU3"/>
<keyword evidence="7" id="KW-0408">Iron</keyword>
<dbReference type="RefSeq" id="XP_056040162.1">
    <property type="nucleotide sequence ID" value="XM_056185309.1"/>
</dbReference>
<dbReference type="InterPro" id="IPR003780">
    <property type="entry name" value="COX15/CtaA_fam"/>
</dbReference>
<feature type="transmembrane region" description="Helical" evidence="12">
    <location>
        <begin position="277"/>
        <end position="299"/>
    </location>
</feature>
<evidence type="ECO:0000256" key="4">
    <source>
        <dbReference type="ARBA" id="ARBA00022723"/>
    </source>
</evidence>
<dbReference type="Proteomes" id="UP001217417">
    <property type="component" value="Unassembled WGS sequence"/>
</dbReference>
<dbReference type="EMBL" id="JARPMG010000013">
    <property type="protein sequence ID" value="KAJ8096712.1"/>
    <property type="molecule type" value="Genomic_DNA"/>
</dbReference>
<dbReference type="GO" id="GO:0016653">
    <property type="term" value="F:oxidoreductase activity, acting on NAD(P)H, heme protein as acceptor"/>
    <property type="evidence" value="ECO:0007669"/>
    <property type="project" value="TreeGrafter"/>
</dbReference>
<keyword evidence="6" id="KW-0560">Oxidoreductase</keyword>
<comment type="subcellular location">
    <subcellularLocation>
        <location evidence="2">Membrane</location>
        <topology evidence="2">Multi-pass membrane protein</topology>
    </subcellularLocation>
</comment>
<feature type="transmembrane region" description="Helical" evidence="12">
    <location>
        <begin position="229"/>
        <end position="247"/>
    </location>
</feature>
<evidence type="ECO:0000256" key="9">
    <source>
        <dbReference type="ARBA" id="ARBA00023136"/>
    </source>
</evidence>
<evidence type="ECO:0000256" key="1">
    <source>
        <dbReference type="ARBA" id="ARBA00001970"/>
    </source>
</evidence>
<keyword evidence="5 12" id="KW-1133">Transmembrane helix</keyword>
<evidence type="ECO:0000256" key="12">
    <source>
        <dbReference type="SAM" id="Phobius"/>
    </source>
</evidence>
<dbReference type="GO" id="GO:0006784">
    <property type="term" value="P:heme A biosynthetic process"/>
    <property type="evidence" value="ECO:0007669"/>
    <property type="project" value="InterPro"/>
</dbReference>
<evidence type="ECO:0000256" key="3">
    <source>
        <dbReference type="ARBA" id="ARBA00022692"/>
    </source>
</evidence>
<keyword evidence="9 12" id="KW-0472">Membrane</keyword>
<dbReference type="InterPro" id="IPR023754">
    <property type="entry name" value="HemeA_Synthase_type2"/>
</dbReference>
<gene>
    <name evidence="13" type="ORF">POJ06DRAFT_203191</name>
</gene>
<dbReference type="HAMAP" id="MF_01665">
    <property type="entry name" value="HemeA_synth_type2"/>
    <property type="match status" value="1"/>
</dbReference>
<feature type="transmembrane region" description="Helical" evidence="12">
    <location>
        <begin position="401"/>
        <end position="420"/>
    </location>
</feature>
<proteinExistence type="inferred from homology"/>
<evidence type="ECO:0000313" key="13">
    <source>
        <dbReference type="EMBL" id="KAJ8096712.1"/>
    </source>
</evidence>
<comment type="cofactor">
    <cofactor evidence="1">
        <name>heme b</name>
        <dbReference type="ChEBI" id="CHEBI:60344"/>
    </cofactor>
</comment>
<evidence type="ECO:0000256" key="11">
    <source>
        <dbReference type="ARBA" id="ARBA00048044"/>
    </source>
</evidence>
<evidence type="ECO:0000256" key="10">
    <source>
        <dbReference type="ARBA" id="ARBA00044501"/>
    </source>
</evidence>
<keyword evidence="4" id="KW-0479">Metal-binding</keyword>
<keyword evidence="8" id="KW-0350">Heme biosynthesis</keyword>
<organism evidence="13 14">
    <name type="scientific">Lipomyces tetrasporus</name>
    <dbReference type="NCBI Taxonomy" id="54092"/>
    <lineage>
        <taxon>Eukaryota</taxon>
        <taxon>Fungi</taxon>
        <taxon>Dikarya</taxon>
        <taxon>Ascomycota</taxon>
        <taxon>Saccharomycotina</taxon>
        <taxon>Lipomycetes</taxon>
        <taxon>Lipomycetales</taxon>
        <taxon>Lipomycetaceae</taxon>
        <taxon>Lipomyces</taxon>
    </lineage>
</organism>
<feature type="transmembrane region" description="Helical" evidence="12">
    <location>
        <begin position="441"/>
        <end position="460"/>
    </location>
</feature>
<feature type="transmembrane region" description="Helical" evidence="12">
    <location>
        <begin position="328"/>
        <end position="350"/>
    </location>
</feature>
<comment type="pathway">
    <text evidence="10">Porphyrin-containing compound metabolism; heme A biosynthesis; heme A from heme O: step 1/1.</text>
</comment>
<comment type="catalytic activity">
    <reaction evidence="11">
        <text>Fe(II)-heme o + 2 A + H2O = Fe(II)-heme a + 2 AH2</text>
        <dbReference type="Rhea" id="RHEA:63388"/>
        <dbReference type="ChEBI" id="CHEBI:13193"/>
        <dbReference type="ChEBI" id="CHEBI:15377"/>
        <dbReference type="ChEBI" id="CHEBI:17499"/>
        <dbReference type="ChEBI" id="CHEBI:60530"/>
        <dbReference type="ChEBI" id="CHEBI:61715"/>
        <dbReference type="EC" id="1.17.99.9"/>
    </reaction>
    <physiologicalReaction direction="left-to-right" evidence="11">
        <dbReference type="Rhea" id="RHEA:63389"/>
    </physiologicalReaction>
</comment>
<dbReference type="GO" id="GO:0120547">
    <property type="term" value="F:heme A synthase activity"/>
    <property type="evidence" value="ECO:0007669"/>
    <property type="project" value="UniProtKB-EC"/>
</dbReference>
<evidence type="ECO:0000256" key="6">
    <source>
        <dbReference type="ARBA" id="ARBA00023002"/>
    </source>
</evidence>
<reference evidence="13" key="1">
    <citation type="submission" date="2023-03" db="EMBL/GenBank/DDBJ databases">
        <title>Near-Complete genome sequence of Lipomyces tetrasporous NRRL Y-64009, an oleaginous yeast capable of growing on lignocellulosic hydrolysates.</title>
        <authorList>
            <consortium name="Lawrence Berkeley National Laboratory"/>
            <person name="Jagtap S.S."/>
            <person name="Liu J.-J."/>
            <person name="Walukiewicz H.E."/>
            <person name="Pangilinan J."/>
            <person name="Lipzen A."/>
            <person name="Ahrendt S."/>
            <person name="Koriabine M."/>
            <person name="Cobaugh K."/>
            <person name="Salamov A."/>
            <person name="Yoshinaga Y."/>
            <person name="Ng V."/>
            <person name="Daum C."/>
            <person name="Grigoriev I.V."/>
            <person name="Slininger P.J."/>
            <person name="Dien B.S."/>
            <person name="Jin Y.-S."/>
            <person name="Rao C.V."/>
        </authorList>
    </citation>
    <scope>NUCLEOTIDE SEQUENCE</scope>
    <source>
        <strain evidence="13">NRRL Y-64009</strain>
    </source>
</reference>
<feature type="transmembrane region" description="Helical" evidence="12">
    <location>
        <begin position="199"/>
        <end position="217"/>
    </location>
</feature>
<evidence type="ECO:0000256" key="8">
    <source>
        <dbReference type="ARBA" id="ARBA00023133"/>
    </source>
</evidence>
<dbReference type="GeneID" id="80880475"/>
<name>A0AAD7VNU3_9ASCO</name>
<dbReference type="GO" id="GO:0046872">
    <property type="term" value="F:metal ion binding"/>
    <property type="evidence" value="ECO:0007669"/>
    <property type="project" value="UniProtKB-KW"/>
</dbReference>
<dbReference type="PANTHER" id="PTHR23289:SF2">
    <property type="entry name" value="CYTOCHROME C OXIDASE ASSEMBLY PROTEIN COX15 HOMOLOG"/>
    <property type="match status" value="1"/>
</dbReference>
<evidence type="ECO:0000256" key="2">
    <source>
        <dbReference type="ARBA" id="ARBA00004141"/>
    </source>
</evidence>
<feature type="transmembrane region" description="Helical" evidence="12">
    <location>
        <begin position="114"/>
        <end position="134"/>
    </location>
</feature>
<dbReference type="GO" id="GO:0005743">
    <property type="term" value="C:mitochondrial inner membrane"/>
    <property type="evidence" value="ECO:0007669"/>
    <property type="project" value="TreeGrafter"/>
</dbReference>
<feature type="transmembrane region" description="Helical" evidence="12">
    <location>
        <begin position="466"/>
        <end position="486"/>
    </location>
</feature>
<comment type="caution">
    <text evidence="13">The sequence shown here is derived from an EMBL/GenBank/DDBJ whole genome shotgun (WGS) entry which is preliminary data.</text>
</comment>
<evidence type="ECO:0000256" key="5">
    <source>
        <dbReference type="ARBA" id="ARBA00022989"/>
    </source>
</evidence>
<dbReference type="Pfam" id="PF02628">
    <property type="entry name" value="COX15-CtaA"/>
    <property type="match status" value="1"/>
</dbReference>
<sequence>MSKELARPALFFTHNASVKSCLRGHQSLVRSCPPPPRQLAAPFRISGFLQNTAPWLLGRPSATVSKKSTSLFNGLSESAKRLFSSSASARLAELDIGNNGFLLRPQRVITEKSVGYWLVGSAALVFGIVVLGGLTRLTESGLSITEWKPVTGSIPPLTQADWEAEFEKYKESPEYKLLNSKMTLDEFKFIFFMEWAHRLWGRAIGLSFVLPGLYFVLRKKTSPRVSRRIFGIALLIGFQGFIGWWMVKSGLSDHFLKDAVEPGKYKDNHPRVSQYRLAAHLGLAFCVYLSMLWTGLEVLKENRWIKDPKLALSNISMLSNPILKPYKYAAAGLLGLVFLTAMSGAFVAGLDAGLIYNEFPYMGEGFIPPKSELFSSVYARAKDDSDLIWRNMLENPVTVQLIHRIMATTSFVSIVGFHILSNRLYRRNLIPRIVYRGSHGVIGFAVLQVTLGITTLLYLVPTPLAASHQAGSLALLTSVLILCMRLRRPRGAIRKLLGTLATTAK</sequence>
<protein>
    <submittedName>
        <fullName evidence="13">Cytochrome oxidase assembly protein-domain-containing protein</fullName>
    </submittedName>
</protein>